<proteinExistence type="predicted"/>
<name>A0A151P723_ALLMI</name>
<organism evidence="2 3">
    <name type="scientific">Alligator mississippiensis</name>
    <name type="common">American alligator</name>
    <dbReference type="NCBI Taxonomy" id="8496"/>
    <lineage>
        <taxon>Eukaryota</taxon>
        <taxon>Metazoa</taxon>
        <taxon>Chordata</taxon>
        <taxon>Craniata</taxon>
        <taxon>Vertebrata</taxon>
        <taxon>Euteleostomi</taxon>
        <taxon>Archelosauria</taxon>
        <taxon>Archosauria</taxon>
        <taxon>Crocodylia</taxon>
        <taxon>Alligatoridae</taxon>
        <taxon>Alligatorinae</taxon>
        <taxon>Alligator</taxon>
    </lineage>
</organism>
<dbReference type="AlphaFoldDB" id="A0A151P723"/>
<evidence type="ECO:0000313" key="2">
    <source>
        <dbReference type="EMBL" id="KYO44862.1"/>
    </source>
</evidence>
<reference evidence="2 3" key="1">
    <citation type="journal article" date="2012" name="Genome Biol.">
        <title>Sequencing three crocodilian genomes to illuminate the evolution of archosaurs and amniotes.</title>
        <authorList>
            <person name="St John J.A."/>
            <person name="Braun E.L."/>
            <person name="Isberg S.R."/>
            <person name="Miles L.G."/>
            <person name="Chong A.Y."/>
            <person name="Gongora J."/>
            <person name="Dalzell P."/>
            <person name="Moran C."/>
            <person name="Bed'hom B."/>
            <person name="Abzhanov A."/>
            <person name="Burgess S.C."/>
            <person name="Cooksey A.M."/>
            <person name="Castoe T.A."/>
            <person name="Crawford N.G."/>
            <person name="Densmore L.D."/>
            <person name="Drew J.C."/>
            <person name="Edwards S.V."/>
            <person name="Faircloth B.C."/>
            <person name="Fujita M.K."/>
            <person name="Greenwold M.J."/>
            <person name="Hoffmann F.G."/>
            <person name="Howard J.M."/>
            <person name="Iguchi T."/>
            <person name="Janes D.E."/>
            <person name="Khan S.Y."/>
            <person name="Kohno S."/>
            <person name="de Koning A.J."/>
            <person name="Lance S.L."/>
            <person name="McCarthy F.M."/>
            <person name="McCormack J.E."/>
            <person name="Merchant M.E."/>
            <person name="Peterson D.G."/>
            <person name="Pollock D.D."/>
            <person name="Pourmand N."/>
            <person name="Raney B.J."/>
            <person name="Roessler K.A."/>
            <person name="Sanford J.R."/>
            <person name="Sawyer R.H."/>
            <person name="Schmidt C.J."/>
            <person name="Triplett E.W."/>
            <person name="Tuberville T.D."/>
            <person name="Venegas-Anaya M."/>
            <person name="Howard J.T."/>
            <person name="Jarvis E.D."/>
            <person name="Guillette L.J.Jr."/>
            <person name="Glenn T.C."/>
            <person name="Green R.E."/>
            <person name="Ray D.A."/>
        </authorList>
    </citation>
    <scope>NUCLEOTIDE SEQUENCE [LARGE SCALE GENOMIC DNA]</scope>
    <source>
        <strain evidence="2">KSC_2009_1</strain>
    </source>
</reference>
<feature type="compositionally biased region" description="Basic and acidic residues" evidence="1">
    <location>
        <begin position="79"/>
        <end position="88"/>
    </location>
</feature>
<dbReference type="Proteomes" id="UP000050525">
    <property type="component" value="Unassembled WGS sequence"/>
</dbReference>
<dbReference type="EMBL" id="AKHW03000640">
    <property type="protein sequence ID" value="KYO44862.1"/>
    <property type="molecule type" value="Genomic_DNA"/>
</dbReference>
<sequence length="88" mass="9877">MIYSLEEESQQESLKIQTAAAPPILNLRDDAEKRLLADQREKRGLTHSLLFSLLSGRRRKGKNGDDSYYRTTEQAGGDHGSRENGDEG</sequence>
<feature type="region of interest" description="Disordered" evidence="1">
    <location>
        <begin position="56"/>
        <end position="88"/>
    </location>
</feature>
<accession>A0A151P723</accession>
<comment type="caution">
    <text evidence="2">The sequence shown here is derived from an EMBL/GenBank/DDBJ whole genome shotgun (WGS) entry which is preliminary data.</text>
</comment>
<protein>
    <submittedName>
        <fullName evidence="2">Uncharacterized protein</fullName>
    </submittedName>
</protein>
<feature type="region of interest" description="Disordered" evidence="1">
    <location>
        <begin position="1"/>
        <end position="21"/>
    </location>
</feature>
<keyword evidence="3" id="KW-1185">Reference proteome</keyword>
<evidence type="ECO:0000313" key="3">
    <source>
        <dbReference type="Proteomes" id="UP000050525"/>
    </source>
</evidence>
<gene>
    <name evidence="2" type="ORF">Y1Q_0022948</name>
</gene>
<evidence type="ECO:0000256" key="1">
    <source>
        <dbReference type="SAM" id="MobiDB-lite"/>
    </source>
</evidence>
<feature type="compositionally biased region" description="Acidic residues" evidence="1">
    <location>
        <begin position="1"/>
        <end position="10"/>
    </location>
</feature>